<dbReference type="Pfam" id="PF12906">
    <property type="entry name" value="RINGv"/>
    <property type="match status" value="1"/>
</dbReference>
<dbReference type="GO" id="GO:0016567">
    <property type="term" value="P:protein ubiquitination"/>
    <property type="evidence" value="ECO:0007669"/>
    <property type="project" value="TreeGrafter"/>
</dbReference>
<evidence type="ECO:0000256" key="4">
    <source>
        <dbReference type="ARBA" id="ARBA00022723"/>
    </source>
</evidence>
<evidence type="ECO:0000313" key="13">
    <source>
        <dbReference type="Proteomes" id="UP000095300"/>
    </source>
</evidence>
<dbReference type="InterPro" id="IPR011016">
    <property type="entry name" value="Znf_RING-CH"/>
</dbReference>
<keyword evidence="7" id="KW-0862">Zinc</keyword>
<proteinExistence type="predicted"/>
<evidence type="ECO:0000256" key="3">
    <source>
        <dbReference type="ARBA" id="ARBA00022692"/>
    </source>
</evidence>
<dbReference type="Proteomes" id="UP000095300">
    <property type="component" value="Unassembled WGS sequence"/>
</dbReference>
<sequence length="228" mass="25822">MNSNTAIQNSSEVNDNQGSQPSQAIGLIPVPAIESAQPIESLDSFDAFGSSCRICRWNRSNMEILQSPCLCKGTVGYIHLQCLKRWIMQRRSTYCEICNTPFSLPVEKHSFCQTMKKFIIQCAAPSFKQLLMGASLVPLSNVIFHQMLQCLEDINPNSHEHLIASEVLISSCSLLTSSVLFFRFFEYMMSRILLIRTIVGHWWTFGDAVDFPLVQWDSGIVEVFWNAN</sequence>
<gene>
    <name evidence="12" type="primary">106092273</name>
</gene>
<keyword evidence="2" id="KW-0808">Transferase</keyword>
<dbReference type="CDD" id="cd16495">
    <property type="entry name" value="RING_CH-C4HC3_MARCH"/>
    <property type="match status" value="1"/>
</dbReference>
<dbReference type="GO" id="GO:0008270">
    <property type="term" value="F:zinc ion binding"/>
    <property type="evidence" value="ECO:0007669"/>
    <property type="project" value="UniProtKB-KW"/>
</dbReference>
<keyword evidence="5" id="KW-0863">Zinc-finger</keyword>
<reference evidence="12" key="2">
    <citation type="submission" date="2020-05" db="UniProtKB">
        <authorList>
            <consortium name="EnsemblMetazoa"/>
        </authorList>
    </citation>
    <scope>IDENTIFICATION</scope>
    <source>
        <strain evidence="12">USDA</strain>
    </source>
</reference>
<dbReference type="STRING" id="35570.A0A1I8QCB7"/>
<dbReference type="OrthoDB" id="273089at2759"/>
<evidence type="ECO:0000256" key="7">
    <source>
        <dbReference type="ARBA" id="ARBA00022833"/>
    </source>
</evidence>
<keyword evidence="8" id="KW-1133">Transmembrane helix</keyword>
<accession>A0A1I8QCB7</accession>
<dbReference type="GO" id="GO:0016020">
    <property type="term" value="C:membrane"/>
    <property type="evidence" value="ECO:0007669"/>
    <property type="project" value="UniProtKB-SubCell"/>
</dbReference>
<dbReference type="SMART" id="SM00744">
    <property type="entry name" value="RINGv"/>
    <property type="match status" value="1"/>
</dbReference>
<keyword evidence="9" id="KW-0472">Membrane</keyword>
<dbReference type="AlphaFoldDB" id="A0A1I8QCB7"/>
<feature type="domain" description="RING-CH-type" evidence="11">
    <location>
        <begin position="44"/>
        <end position="105"/>
    </location>
</feature>
<evidence type="ECO:0000259" key="11">
    <source>
        <dbReference type="PROSITE" id="PS51292"/>
    </source>
</evidence>
<feature type="region of interest" description="Disordered" evidence="10">
    <location>
        <begin position="1"/>
        <end position="21"/>
    </location>
</feature>
<keyword evidence="3" id="KW-0812">Transmembrane</keyword>
<reference evidence="13" key="1">
    <citation type="submission" date="2015-05" db="EMBL/GenBank/DDBJ databases">
        <authorList>
            <person name="Wilson R.K."/>
            <person name="Warren W.C."/>
            <person name="Olafson P."/>
        </authorList>
    </citation>
    <scope>NUCLEOTIDE SEQUENCE [LARGE SCALE GENOMIC DNA]</scope>
    <source>
        <strain evidence="13">USDA</strain>
    </source>
</reference>
<evidence type="ECO:0000256" key="5">
    <source>
        <dbReference type="ARBA" id="ARBA00022771"/>
    </source>
</evidence>
<protein>
    <recommendedName>
        <fullName evidence="11">RING-CH-type domain-containing protein</fullName>
    </recommendedName>
</protein>
<dbReference type="Gene3D" id="3.30.40.10">
    <property type="entry name" value="Zinc/RING finger domain, C3HC4 (zinc finger)"/>
    <property type="match status" value="1"/>
</dbReference>
<dbReference type="GO" id="GO:0004842">
    <property type="term" value="F:ubiquitin-protein transferase activity"/>
    <property type="evidence" value="ECO:0007669"/>
    <property type="project" value="TreeGrafter"/>
</dbReference>
<keyword evidence="13" id="KW-1185">Reference proteome</keyword>
<dbReference type="InterPro" id="IPR013083">
    <property type="entry name" value="Znf_RING/FYVE/PHD"/>
</dbReference>
<name>A0A1I8QCB7_STOCA</name>
<dbReference type="EnsemblMetazoa" id="SCAU015843-RB">
    <property type="protein sequence ID" value="SCAU015843-PB"/>
    <property type="gene ID" value="SCAU015843"/>
</dbReference>
<evidence type="ECO:0000256" key="10">
    <source>
        <dbReference type="SAM" id="MobiDB-lite"/>
    </source>
</evidence>
<keyword evidence="6" id="KW-0833">Ubl conjugation pathway</keyword>
<evidence type="ECO:0000256" key="2">
    <source>
        <dbReference type="ARBA" id="ARBA00022679"/>
    </source>
</evidence>
<evidence type="ECO:0000256" key="8">
    <source>
        <dbReference type="ARBA" id="ARBA00022989"/>
    </source>
</evidence>
<evidence type="ECO:0000313" key="12">
    <source>
        <dbReference type="EnsemblMetazoa" id="SCAU015843-PB"/>
    </source>
</evidence>
<keyword evidence="4" id="KW-0479">Metal-binding</keyword>
<evidence type="ECO:0000256" key="9">
    <source>
        <dbReference type="ARBA" id="ARBA00023136"/>
    </source>
</evidence>
<evidence type="ECO:0000256" key="1">
    <source>
        <dbReference type="ARBA" id="ARBA00004141"/>
    </source>
</evidence>
<dbReference type="PANTHER" id="PTHR46065">
    <property type="entry name" value="E3 UBIQUITIN-PROTEIN LIGASE MARCH 2/3 FAMILY MEMBER"/>
    <property type="match status" value="1"/>
</dbReference>
<comment type="subcellular location">
    <subcellularLocation>
        <location evidence="1">Membrane</location>
        <topology evidence="1">Multi-pass membrane protein</topology>
    </subcellularLocation>
</comment>
<evidence type="ECO:0000256" key="6">
    <source>
        <dbReference type="ARBA" id="ARBA00022786"/>
    </source>
</evidence>
<dbReference type="SUPFAM" id="SSF57850">
    <property type="entry name" value="RING/U-box"/>
    <property type="match status" value="1"/>
</dbReference>
<dbReference type="PROSITE" id="PS51292">
    <property type="entry name" value="ZF_RING_CH"/>
    <property type="match status" value="1"/>
</dbReference>
<dbReference type="KEGG" id="scac:106092273"/>
<dbReference type="EnsemblMetazoa" id="SCAU015843-RC">
    <property type="protein sequence ID" value="SCAU015843-PC"/>
    <property type="gene ID" value="SCAU015843"/>
</dbReference>
<organism evidence="12 13">
    <name type="scientific">Stomoxys calcitrans</name>
    <name type="common">Stable fly</name>
    <name type="synonym">Conops calcitrans</name>
    <dbReference type="NCBI Taxonomy" id="35570"/>
    <lineage>
        <taxon>Eukaryota</taxon>
        <taxon>Metazoa</taxon>
        <taxon>Ecdysozoa</taxon>
        <taxon>Arthropoda</taxon>
        <taxon>Hexapoda</taxon>
        <taxon>Insecta</taxon>
        <taxon>Pterygota</taxon>
        <taxon>Neoptera</taxon>
        <taxon>Endopterygota</taxon>
        <taxon>Diptera</taxon>
        <taxon>Brachycera</taxon>
        <taxon>Muscomorpha</taxon>
        <taxon>Muscoidea</taxon>
        <taxon>Muscidae</taxon>
        <taxon>Stomoxys</taxon>
    </lineage>
</organism>
<dbReference type="VEuPathDB" id="VectorBase:SCAU015843"/>
<dbReference type="PANTHER" id="PTHR46065:SF3">
    <property type="entry name" value="FI20425P1"/>
    <property type="match status" value="1"/>
</dbReference>